<dbReference type="KEGG" id="hyf:DTO96_100577"/>
<keyword evidence="1" id="KW-1133">Transmembrane helix</keyword>
<dbReference type="Proteomes" id="UP000252182">
    <property type="component" value="Chromosome"/>
</dbReference>
<dbReference type="OrthoDB" id="7571760at2"/>
<keyword evidence="1" id="KW-0472">Membrane</keyword>
<keyword evidence="3" id="KW-1185">Reference proteome</keyword>
<dbReference type="SUPFAM" id="SSF160419">
    <property type="entry name" value="YdfO-like"/>
    <property type="match status" value="1"/>
</dbReference>
<evidence type="ECO:0000313" key="2">
    <source>
        <dbReference type="EMBL" id="AXF84866.1"/>
    </source>
</evidence>
<dbReference type="Gene3D" id="3.30.1810.10">
    <property type="entry name" value="YdfO-like"/>
    <property type="match status" value="1"/>
</dbReference>
<evidence type="ECO:0000313" key="3">
    <source>
        <dbReference type="Proteomes" id="UP000252182"/>
    </source>
</evidence>
<gene>
    <name evidence="2" type="ORF">DTO96_100577</name>
</gene>
<dbReference type="InterPro" id="IPR009833">
    <property type="entry name" value="DUF1398"/>
</dbReference>
<organism evidence="2 3">
    <name type="scientific">Ephemeroptericola cinctiostellae</name>
    <dbReference type="NCBI Taxonomy" id="2268024"/>
    <lineage>
        <taxon>Bacteria</taxon>
        <taxon>Pseudomonadati</taxon>
        <taxon>Pseudomonadota</taxon>
        <taxon>Betaproteobacteria</taxon>
        <taxon>Burkholderiales</taxon>
        <taxon>Burkholderiaceae</taxon>
        <taxon>Ephemeroptericola</taxon>
    </lineage>
</organism>
<dbReference type="RefSeq" id="WP_114562122.1">
    <property type="nucleotide sequence ID" value="NZ_CP031124.1"/>
</dbReference>
<evidence type="ECO:0000256" key="1">
    <source>
        <dbReference type="SAM" id="Phobius"/>
    </source>
</evidence>
<reference evidence="3" key="1">
    <citation type="submission" date="2018-07" db="EMBL/GenBank/DDBJ databases">
        <authorList>
            <person name="Kim H."/>
        </authorList>
    </citation>
    <scope>NUCLEOTIDE SEQUENCE [LARGE SCALE GENOMIC DNA]</scope>
    <source>
        <strain evidence="3">F02</strain>
    </source>
</reference>
<feature type="transmembrane region" description="Helical" evidence="1">
    <location>
        <begin position="6"/>
        <end position="28"/>
    </location>
</feature>
<dbReference type="InterPro" id="IPR036696">
    <property type="entry name" value="YdfO-like_sf"/>
</dbReference>
<accession>A0A345D928</accession>
<dbReference type="EMBL" id="CP031124">
    <property type="protein sequence ID" value="AXF84866.1"/>
    <property type="molecule type" value="Genomic_DNA"/>
</dbReference>
<name>A0A345D928_9BURK</name>
<dbReference type="Pfam" id="PF07166">
    <property type="entry name" value="DUF1398"/>
    <property type="match status" value="1"/>
</dbReference>
<dbReference type="AlphaFoldDB" id="A0A345D928"/>
<protein>
    <recommendedName>
        <fullName evidence="4">DUF1398 domain-containing protein</fullName>
    </recommendedName>
</protein>
<keyword evidence="1" id="KW-0812">Transmembrane</keyword>
<sequence>MDTTAIVVIIITTLLTTAAISGFVWFLFSKTLEKDFTLKNIQSIFNKHVEKAKFSSAINELKKINASHLELSVADGHETFFSRAGKQLTSQAKYSAIAVSEQVDLEALKEAIKARNSGMIDFKTFCQQAAKSGVNYWQVQVEGLSCTYFSLANKVIHSETYTDQNIFY</sequence>
<proteinExistence type="predicted"/>
<evidence type="ECO:0008006" key="4">
    <source>
        <dbReference type="Google" id="ProtNLM"/>
    </source>
</evidence>